<organism evidence="1 2">
    <name type="scientific">Anaeromyxobacter oryzae</name>
    <dbReference type="NCBI Taxonomy" id="2918170"/>
    <lineage>
        <taxon>Bacteria</taxon>
        <taxon>Pseudomonadati</taxon>
        <taxon>Myxococcota</taxon>
        <taxon>Myxococcia</taxon>
        <taxon>Myxococcales</taxon>
        <taxon>Cystobacterineae</taxon>
        <taxon>Anaeromyxobacteraceae</taxon>
        <taxon>Anaeromyxobacter</taxon>
    </lineage>
</organism>
<dbReference type="SUPFAM" id="SSF54427">
    <property type="entry name" value="NTF2-like"/>
    <property type="match status" value="1"/>
</dbReference>
<name>A0ABM7WZL4_9BACT</name>
<proteinExistence type="predicted"/>
<sequence>MSRRSAVQLLAAAAVALAATVTWRLTRAPPRDEDRIRALLDSAARAAEERRPAEVVIALSERFRGQGLDRQGVKQLVAWQVLRGEWVAVSIAGAAVAVEGDAARANVDAILSRAAGKGKTLAGLLPGEATAHRFACRLEREDGEWRVVSAEWRPISLAEAIAGPPDPGAPAPGGGH</sequence>
<reference evidence="2" key="1">
    <citation type="journal article" date="2022" name="Int. J. Syst. Evol. Microbiol.">
        <title>Anaeromyxobacter oryzae sp. nov., Anaeromyxobacter diazotrophicus sp. nov. and Anaeromyxobacter paludicola sp. nov., isolated from paddy soils.</title>
        <authorList>
            <person name="Itoh H."/>
            <person name="Xu Z."/>
            <person name="Mise K."/>
            <person name="Masuda Y."/>
            <person name="Ushijima N."/>
            <person name="Hayakawa C."/>
            <person name="Shiratori Y."/>
            <person name="Senoo K."/>
        </authorList>
    </citation>
    <scope>NUCLEOTIDE SEQUENCE [LARGE SCALE GENOMIC DNA]</scope>
    <source>
        <strain evidence="2">Red232</strain>
    </source>
</reference>
<dbReference type="EMBL" id="AP025591">
    <property type="protein sequence ID" value="BDG04920.1"/>
    <property type="molecule type" value="Genomic_DNA"/>
</dbReference>
<gene>
    <name evidence="1" type="ORF">AMOR_39160</name>
</gene>
<dbReference type="InterPro" id="IPR032710">
    <property type="entry name" value="NTF2-like_dom_sf"/>
</dbReference>
<evidence type="ECO:0000313" key="1">
    <source>
        <dbReference type="EMBL" id="BDG04920.1"/>
    </source>
</evidence>
<evidence type="ECO:0000313" key="2">
    <source>
        <dbReference type="Proteomes" id="UP001162891"/>
    </source>
</evidence>
<dbReference type="RefSeq" id="WP_248353435.1">
    <property type="nucleotide sequence ID" value="NZ_AP025591.1"/>
</dbReference>
<accession>A0ABM7WZL4</accession>
<protein>
    <recommendedName>
        <fullName evidence="3">SnoaL-like domain-containing protein</fullName>
    </recommendedName>
</protein>
<dbReference type="Proteomes" id="UP001162891">
    <property type="component" value="Chromosome"/>
</dbReference>
<evidence type="ECO:0008006" key="3">
    <source>
        <dbReference type="Google" id="ProtNLM"/>
    </source>
</evidence>
<dbReference type="Gene3D" id="3.10.450.50">
    <property type="match status" value="1"/>
</dbReference>
<keyword evidence="2" id="KW-1185">Reference proteome</keyword>